<name>A0A5K7Z867_9BACT</name>
<evidence type="ECO:0000313" key="3">
    <source>
        <dbReference type="Proteomes" id="UP000427769"/>
    </source>
</evidence>
<evidence type="ECO:0000313" key="2">
    <source>
        <dbReference type="EMBL" id="BBO77248.1"/>
    </source>
</evidence>
<keyword evidence="1" id="KW-0472">Membrane</keyword>
<keyword evidence="1" id="KW-0812">Transmembrane</keyword>
<evidence type="ECO:0000256" key="1">
    <source>
        <dbReference type="SAM" id="Phobius"/>
    </source>
</evidence>
<organism evidence="2 3">
    <name type="scientific">Desulfosarcina widdelii</name>
    <dbReference type="NCBI Taxonomy" id="947919"/>
    <lineage>
        <taxon>Bacteria</taxon>
        <taxon>Pseudomonadati</taxon>
        <taxon>Thermodesulfobacteriota</taxon>
        <taxon>Desulfobacteria</taxon>
        <taxon>Desulfobacterales</taxon>
        <taxon>Desulfosarcinaceae</taxon>
        <taxon>Desulfosarcina</taxon>
    </lineage>
</organism>
<feature type="transmembrane region" description="Helical" evidence="1">
    <location>
        <begin position="41"/>
        <end position="62"/>
    </location>
</feature>
<dbReference type="AlphaFoldDB" id="A0A5K7Z867"/>
<sequence length="63" mass="6882">MGTRKLSMIADLFRPEHSLQMSCEKCTPVPIIRSYQHVGPVSIKALFWVVASIAAGLAIGQLN</sequence>
<accession>A0A5K7Z867</accession>
<gene>
    <name evidence="2" type="ORF">DSCW_46650</name>
</gene>
<reference evidence="2 3" key="1">
    <citation type="submission" date="2019-11" db="EMBL/GenBank/DDBJ databases">
        <title>Comparative genomics of hydrocarbon-degrading Desulfosarcina strains.</title>
        <authorList>
            <person name="Watanabe M."/>
            <person name="Kojima H."/>
            <person name="Fukui M."/>
        </authorList>
    </citation>
    <scope>NUCLEOTIDE SEQUENCE [LARGE SCALE GENOMIC DNA]</scope>
    <source>
        <strain evidence="2 3">PP31</strain>
    </source>
</reference>
<keyword evidence="3" id="KW-1185">Reference proteome</keyword>
<protein>
    <submittedName>
        <fullName evidence="2">Uncharacterized protein</fullName>
    </submittedName>
</protein>
<dbReference type="Proteomes" id="UP000427769">
    <property type="component" value="Chromosome"/>
</dbReference>
<dbReference type="RefSeq" id="WP_155306013.1">
    <property type="nucleotide sequence ID" value="NZ_AP021875.1"/>
</dbReference>
<dbReference type="EMBL" id="AP021875">
    <property type="protein sequence ID" value="BBO77248.1"/>
    <property type="molecule type" value="Genomic_DNA"/>
</dbReference>
<proteinExistence type="predicted"/>
<dbReference type="KEGG" id="dwd:DSCW_46650"/>
<keyword evidence="1" id="KW-1133">Transmembrane helix</keyword>